<dbReference type="SUPFAM" id="SSF82866">
    <property type="entry name" value="Multidrug efflux transporter AcrB transmembrane domain"/>
    <property type="match status" value="2"/>
</dbReference>
<evidence type="ECO:0000313" key="14">
    <source>
        <dbReference type="Proteomes" id="UP000824109"/>
    </source>
</evidence>
<dbReference type="FunFam" id="1.20.1640.10:FF:000004">
    <property type="entry name" value="Protein translocase subunit SecD"/>
    <property type="match status" value="1"/>
</dbReference>
<evidence type="ECO:0000256" key="1">
    <source>
        <dbReference type="ARBA" id="ARBA00004651"/>
    </source>
</evidence>
<feature type="transmembrane region" description="Helical" evidence="9">
    <location>
        <begin position="577"/>
        <end position="594"/>
    </location>
</feature>
<keyword evidence="7 9" id="KW-0811">Translocation</keyword>
<keyword evidence="8 9" id="KW-0472">Membrane</keyword>
<accession>A0A9D1SFI3</accession>
<feature type="transmembrane region" description="Helical" evidence="9">
    <location>
        <begin position="269"/>
        <end position="286"/>
    </location>
</feature>
<dbReference type="InterPro" id="IPR005791">
    <property type="entry name" value="SecD"/>
</dbReference>
<keyword evidence="3 9" id="KW-1003">Cell membrane</keyword>
<comment type="similarity">
    <text evidence="9">Belongs to the SecD/SecF family. SecD subfamily.</text>
</comment>
<dbReference type="Gene3D" id="1.20.1640.10">
    <property type="entry name" value="Multidrug efflux transporter AcrB transmembrane domain"/>
    <property type="match status" value="2"/>
</dbReference>
<dbReference type="Gene3D" id="3.30.1360.200">
    <property type="match status" value="1"/>
</dbReference>
<evidence type="ECO:0000256" key="6">
    <source>
        <dbReference type="ARBA" id="ARBA00022989"/>
    </source>
</evidence>
<dbReference type="Proteomes" id="UP000824109">
    <property type="component" value="Unassembled WGS sequence"/>
</dbReference>
<dbReference type="NCBIfam" id="TIGR00966">
    <property type="entry name" value="transloc_SecF"/>
    <property type="match status" value="1"/>
</dbReference>
<feature type="domain" description="Protein export membrane protein SecD/SecF C-terminal" evidence="11">
    <location>
        <begin position="557"/>
        <end position="733"/>
    </location>
</feature>
<dbReference type="Pfam" id="PF02355">
    <property type="entry name" value="SecD_SecF_C"/>
    <property type="match status" value="2"/>
</dbReference>
<dbReference type="GO" id="GO:0065002">
    <property type="term" value="P:intracellular protein transmembrane transport"/>
    <property type="evidence" value="ECO:0007669"/>
    <property type="project" value="UniProtKB-UniRule"/>
</dbReference>
<dbReference type="PRINTS" id="PR01755">
    <property type="entry name" value="SECFTRNLCASE"/>
</dbReference>
<dbReference type="HAMAP" id="MF_01464_B">
    <property type="entry name" value="SecF_B"/>
    <property type="match status" value="1"/>
</dbReference>
<evidence type="ECO:0000256" key="9">
    <source>
        <dbReference type="HAMAP-Rule" id="MF_01463"/>
    </source>
</evidence>
<reference evidence="13" key="1">
    <citation type="submission" date="2020-10" db="EMBL/GenBank/DDBJ databases">
        <authorList>
            <person name="Gilroy R."/>
        </authorList>
    </citation>
    <scope>NUCLEOTIDE SEQUENCE</scope>
    <source>
        <strain evidence="13">USAMLcec3-3695</strain>
    </source>
</reference>
<reference evidence="13" key="2">
    <citation type="journal article" date="2021" name="PeerJ">
        <title>Extensive microbial diversity within the chicken gut microbiome revealed by metagenomics and culture.</title>
        <authorList>
            <person name="Gilroy R."/>
            <person name="Ravi A."/>
            <person name="Getino M."/>
            <person name="Pursley I."/>
            <person name="Horton D.L."/>
            <person name="Alikhan N.F."/>
            <person name="Baker D."/>
            <person name="Gharbi K."/>
            <person name="Hall N."/>
            <person name="Watson M."/>
            <person name="Adriaenssens E.M."/>
            <person name="Foster-Nyarko E."/>
            <person name="Jarju S."/>
            <person name="Secka A."/>
            <person name="Antonio M."/>
            <person name="Oren A."/>
            <person name="Chaudhuri R.R."/>
            <person name="La Ragione R."/>
            <person name="Hildebrand F."/>
            <person name="Pallen M.J."/>
        </authorList>
    </citation>
    <scope>NUCLEOTIDE SEQUENCE</scope>
    <source>
        <strain evidence="13">USAMLcec3-3695</strain>
    </source>
</reference>
<feature type="transmembrane region" description="Helical" evidence="9">
    <location>
        <begin position="361"/>
        <end position="384"/>
    </location>
</feature>
<dbReference type="GO" id="GO:0043952">
    <property type="term" value="P:protein transport by the Sec complex"/>
    <property type="evidence" value="ECO:0007669"/>
    <property type="project" value="UniProtKB-UniRule"/>
</dbReference>
<evidence type="ECO:0000256" key="4">
    <source>
        <dbReference type="ARBA" id="ARBA00022692"/>
    </source>
</evidence>
<dbReference type="GO" id="GO:0005886">
    <property type="term" value="C:plasma membrane"/>
    <property type="evidence" value="ECO:0007669"/>
    <property type="project" value="UniProtKB-SubCell"/>
</dbReference>
<dbReference type="InterPro" id="IPR048634">
    <property type="entry name" value="SecD_SecF_C"/>
</dbReference>
<dbReference type="NCBIfam" id="TIGR00916">
    <property type="entry name" value="2A0604s01"/>
    <property type="match status" value="2"/>
</dbReference>
<proteinExistence type="inferred from homology"/>
<evidence type="ECO:0000256" key="2">
    <source>
        <dbReference type="ARBA" id="ARBA00022448"/>
    </source>
</evidence>
<evidence type="ECO:0000259" key="11">
    <source>
        <dbReference type="Pfam" id="PF02355"/>
    </source>
</evidence>
<dbReference type="InterPro" id="IPR054384">
    <property type="entry name" value="SecDF_P1_head"/>
</dbReference>
<feature type="transmembrane region" description="Helical" evidence="9">
    <location>
        <begin position="293"/>
        <end position="313"/>
    </location>
</feature>
<feature type="transmembrane region" description="Helical" evidence="9">
    <location>
        <begin position="319"/>
        <end position="340"/>
    </location>
</feature>
<dbReference type="GO" id="GO:0015450">
    <property type="term" value="F:protein-transporting ATPase activity"/>
    <property type="evidence" value="ECO:0007669"/>
    <property type="project" value="InterPro"/>
</dbReference>
<keyword evidence="6 9" id="KW-1133">Transmembrane helix</keyword>
<feature type="transmembrane region" description="Helical" evidence="9">
    <location>
        <begin position="681"/>
        <end position="700"/>
    </location>
</feature>
<comment type="caution">
    <text evidence="13">The sequence shown here is derived from an EMBL/GenBank/DDBJ whole genome shotgun (WGS) entry which is preliminary data.</text>
</comment>
<feature type="domain" description="SecDF P1 head subdomain" evidence="12">
    <location>
        <begin position="140"/>
        <end position="246"/>
    </location>
</feature>
<evidence type="ECO:0000256" key="7">
    <source>
        <dbReference type="ARBA" id="ARBA00023010"/>
    </source>
</evidence>
<dbReference type="NCBIfam" id="TIGR01129">
    <property type="entry name" value="secD"/>
    <property type="match status" value="1"/>
</dbReference>
<keyword evidence="5 9" id="KW-0653">Protein transport</keyword>
<comment type="subunit">
    <text evidence="10">Forms a complex with SecD. Part of the essential Sec protein translocation apparatus which comprises SecA, SecYEG and auxiliary proteins SecDF. Other proteins may also be involved.</text>
</comment>
<dbReference type="AlphaFoldDB" id="A0A9D1SFI3"/>
<dbReference type="PANTHER" id="PTHR30081">
    <property type="entry name" value="PROTEIN-EXPORT MEMBRANE PROTEIN SEC"/>
    <property type="match status" value="1"/>
</dbReference>
<comment type="function">
    <text evidence="9">Part of the Sec protein translocase complex. Interacts with the SecYEG preprotein conducting channel. SecDF uses the proton motive force (PMF) to complete protein translocation after the ATP-dependent function of SecA.</text>
</comment>
<feature type="transmembrane region" description="Helical" evidence="9">
    <location>
        <begin position="452"/>
        <end position="471"/>
    </location>
</feature>
<dbReference type="HAMAP" id="MF_01463_B">
    <property type="entry name" value="SecD_B"/>
    <property type="match status" value="1"/>
</dbReference>
<evidence type="ECO:0000256" key="10">
    <source>
        <dbReference type="HAMAP-Rule" id="MF_01464"/>
    </source>
</evidence>
<dbReference type="GO" id="GO:0006605">
    <property type="term" value="P:protein targeting"/>
    <property type="evidence" value="ECO:0007669"/>
    <property type="project" value="UniProtKB-UniRule"/>
</dbReference>
<protein>
    <recommendedName>
        <fullName evidence="9 10">Multifunctional fusion protein</fullName>
    </recommendedName>
    <domain>
        <recommendedName>
            <fullName evidence="9">Protein translocase subunit SecD</fullName>
        </recommendedName>
    </domain>
    <domain>
        <recommendedName>
            <fullName evidence="10">Protein-export membrane protein SecF</fullName>
        </recommendedName>
    </domain>
</protein>
<dbReference type="PANTHER" id="PTHR30081:SF1">
    <property type="entry name" value="PROTEIN TRANSLOCASE SUBUNIT SECD"/>
    <property type="match status" value="1"/>
</dbReference>
<dbReference type="InterPro" id="IPR022813">
    <property type="entry name" value="SecD/SecF_arch_bac"/>
</dbReference>
<comment type="subunit">
    <text evidence="9">Forms a complex with SecF. Part of the essential Sec protein translocation apparatus which comprises SecA, SecYEG and auxiliary proteins SecDF. Other proteins may also be involved.</text>
</comment>
<dbReference type="InterPro" id="IPR005665">
    <property type="entry name" value="SecF_bac"/>
</dbReference>
<evidence type="ECO:0000256" key="3">
    <source>
        <dbReference type="ARBA" id="ARBA00022475"/>
    </source>
</evidence>
<evidence type="ECO:0000256" key="8">
    <source>
        <dbReference type="ARBA" id="ARBA00023136"/>
    </source>
</evidence>
<evidence type="ECO:0000256" key="5">
    <source>
        <dbReference type="ARBA" id="ARBA00022927"/>
    </source>
</evidence>
<organism evidence="13 14">
    <name type="scientific">Candidatus Ornithomonoglobus merdipullorum</name>
    <dbReference type="NCBI Taxonomy" id="2840895"/>
    <lineage>
        <taxon>Bacteria</taxon>
        <taxon>Bacillati</taxon>
        <taxon>Bacillota</taxon>
        <taxon>Clostridia</taxon>
        <taxon>Candidatus Ornithomonoglobus</taxon>
    </lineage>
</organism>
<dbReference type="InterPro" id="IPR022646">
    <property type="entry name" value="SecD/SecF_CS"/>
</dbReference>
<feature type="transmembrane region" description="Helical" evidence="9">
    <location>
        <begin position="601"/>
        <end position="622"/>
    </location>
</feature>
<sequence>MRKRSIVTFCLVIAAAVVLNLVAIFGLPGSLSATYGGMLDGETGIRQGIDLAGGSVITFQADAENPTEEEMNSVRSVYEMRLNGAGYTEARISVGENGQVTIEIPSGTDTGSGEMSATEQTDAAVELLSEVAKLTFRDYQDNVVLEGTDVASAQSIYGQPSENSNPQYYVQVEFTADGARKFADATEKAAAQSSPNNIIKIVMDEEVVSSPLVSEKIDSTSCVITGNFDAESAATLANQINSGNLPFEMKKISQETVGAELGRDALPTSLWAAGIGIILVMLFMVIRYRLPGLIADLSLLIYVGLICLVMGVFRVNLSLSGIAGIVLSIGMAVDADCIIFERMKEELKLGKTVRASVEAGFSKAFSAIIDSNITTIISCVVLYMSGIGTVTGFATTLGIGVILSMFTAIVVTKFLMRNLVNIGVRNKSLFYNVKKAENADEGKKFAFSRHKLQFLLLPVLVVVVGVVMYFVHSGFNFDVEFLGGTRMQVAIGQEFDNDEISSIVNDATGLEPVVQKSGAAGETAIIKIPASEDGTSNESNQEAAFAALQERYSLNDEALLNVQSTSPSFGAQVQQKALSYTLLAILCMLVYIIIRFDWRSAIMAVATLALNVLVMASVYTITNIALNTTFIAAMLTVIGYCINNTIVIFDRVRENMKSRRSSEAITAMADRSINETLGRTVSSTITTLITIVMIYILGVATIRQFALPLIIGIVVGAYTSIFIAATYWASWKEAEARSKATAAAKKNTSKKK</sequence>
<gene>
    <name evidence="9 13" type="primary">secD</name>
    <name evidence="10" type="synonym">secF</name>
    <name evidence="13" type="ORF">IAA61_10655</name>
</gene>
<name>A0A9D1SFI3_9FIRM</name>
<keyword evidence="4 9" id="KW-0812">Transmembrane</keyword>
<feature type="transmembrane region" description="Helical" evidence="9">
    <location>
        <begin position="390"/>
        <end position="411"/>
    </location>
</feature>
<comment type="subcellular location">
    <subcellularLocation>
        <location evidence="1 9">Cell membrane</location>
        <topology evidence="1 9">Multi-pass membrane protein</topology>
    </subcellularLocation>
</comment>
<dbReference type="Pfam" id="PF22599">
    <property type="entry name" value="SecDF_P1_head"/>
    <property type="match status" value="1"/>
</dbReference>
<feature type="transmembrane region" description="Helical" evidence="9">
    <location>
        <begin position="706"/>
        <end position="729"/>
    </location>
</feature>
<dbReference type="EMBL" id="DVNB01000108">
    <property type="protein sequence ID" value="HIU58251.1"/>
    <property type="molecule type" value="Genomic_DNA"/>
</dbReference>
<dbReference type="InterPro" id="IPR022645">
    <property type="entry name" value="SecD/SecF_bac"/>
</dbReference>
<feature type="domain" description="Protein export membrane protein SecD/SecF C-terminal" evidence="11">
    <location>
        <begin position="248"/>
        <end position="419"/>
    </location>
</feature>
<dbReference type="Pfam" id="PF07549">
    <property type="entry name" value="Sec_GG"/>
    <property type="match status" value="1"/>
</dbReference>
<comment type="caution">
    <text evidence="9">Lacks conserved residue(s) required for the propagation of feature annotation.</text>
</comment>
<feature type="transmembrane region" description="Helical" evidence="9">
    <location>
        <begin position="628"/>
        <end position="649"/>
    </location>
</feature>
<dbReference type="InterPro" id="IPR055344">
    <property type="entry name" value="SecD_SecF_C_bact"/>
</dbReference>
<evidence type="ECO:0000259" key="12">
    <source>
        <dbReference type="Pfam" id="PF22599"/>
    </source>
</evidence>
<evidence type="ECO:0000313" key="13">
    <source>
        <dbReference type="EMBL" id="HIU58251.1"/>
    </source>
</evidence>
<keyword evidence="2 9" id="KW-0813">Transport</keyword>
<comment type="similarity">
    <text evidence="10">Belongs to the SecD/SecF family. SecF subfamily.</text>
</comment>